<protein>
    <submittedName>
        <fullName evidence="1">Uncharacterized protein</fullName>
    </submittedName>
</protein>
<name>A0ACC0AU18_CATRO</name>
<evidence type="ECO:0000313" key="1">
    <source>
        <dbReference type="EMBL" id="KAI5663614.1"/>
    </source>
</evidence>
<gene>
    <name evidence="1" type="ORF">M9H77_22937</name>
</gene>
<dbReference type="Proteomes" id="UP001060085">
    <property type="component" value="Linkage Group LG05"/>
</dbReference>
<sequence length="130" mass="15356">MTIVFNFFPSMNYTKHSIMSHHFAAINRTKVPCVLPLALYFQDLFPELRLYRTHFYYSKEYLNVYLGLRVGAMELELDVYEHCYKLKLVDGQFKETVRPTAAPKLKNQPKPIKILVSIQLFSKKNWFSSV</sequence>
<comment type="caution">
    <text evidence="1">The sequence shown here is derived from an EMBL/GenBank/DDBJ whole genome shotgun (WGS) entry which is preliminary data.</text>
</comment>
<reference evidence="2" key="1">
    <citation type="journal article" date="2023" name="Nat. Plants">
        <title>Single-cell RNA sequencing provides a high-resolution roadmap for understanding the multicellular compartmentation of specialized metabolism.</title>
        <authorList>
            <person name="Sun S."/>
            <person name="Shen X."/>
            <person name="Li Y."/>
            <person name="Li Y."/>
            <person name="Wang S."/>
            <person name="Li R."/>
            <person name="Zhang H."/>
            <person name="Shen G."/>
            <person name="Guo B."/>
            <person name="Wei J."/>
            <person name="Xu J."/>
            <person name="St-Pierre B."/>
            <person name="Chen S."/>
            <person name="Sun C."/>
        </authorList>
    </citation>
    <scope>NUCLEOTIDE SEQUENCE [LARGE SCALE GENOMIC DNA]</scope>
</reference>
<organism evidence="1 2">
    <name type="scientific">Catharanthus roseus</name>
    <name type="common">Madagascar periwinkle</name>
    <name type="synonym">Vinca rosea</name>
    <dbReference type="NCBI Taxonomy" id="4058"/>
    <lineage>
        <taxon>Eukaryota</taxon>
        <taxon>Viridiplantae</taxon>
        <taxon>Streptophyta</taxon>
        <taxon>Embryophyta</taxon>
        <taxon>Tracheophyta</taxon>
        <taxon>Spermatophyta</taxon>
        <taxon>Magnoliopsida</taxon>
        <taxon>eudicotyledons</taxon>
        <taxon>Gunneridae</taxon>
        <taxon>Pentapetalae</taxon>
        <taxon>asterids</taxon>
        <taxon>lamiids</taxon>
        <taxon>Gentianales</taxon>
        <taxon>Apocynaceae</taxon>
        <taxon>Rauvolfioideae</taxon>
        <taxon>Vinceae</taxon>
        <taxon>Catharanthinae</taxon>
        <taxon>Catharanthus</taxon>
    </lineage>
</organism>
<keyword evidence="2" id="KW-1185">Reference proteome</keyword>
<dbReference type="EMBL" id="CM044705">
    <property type="protein sequence ID" value="KAI5663614.1"/>
    <property type="molecule type" value="Genomic_DNA"/>
</dbReference>
<proteinExistence type="predicted"/>
<evidence type="ECO:0000313" key="2">
    <source>
        <dbReference type="Proteomes" id="UP001060085"/>
    </source>
</evidence>
<accession>A0ACC0AU18</accession>